<keyword evidence="2" id="KW-0560">Oxidoreductase</keyword>
<dbReference type="InterPro" id="IPR006168">
    <property type="entry name" value="G3P_DH_NAD-dep"/>
</dbReference>
<dbReference type="GO" id="GO:0046168">
    <property type="term" value="P:glycerol-3-phosphate catabolic process"/>
    <property type="evidence" value="ECO:0007669"/>
    <property type="project" value="InterPro"/>
</dbReference>
<dbReference type="PANTHER" id="PTHR11728:SF1">
    <property type="entry name" value="GLYCEROL-3-PHOSPHATE DEHYDROGENASE [NAD(+)] 2, CHLOROPLASTIC"/>
    <property type="match status" value="1"/>
</dbReference>
<dbReference type="PRINTS" id="PR00077">
    <property type="entry name" value="GPDHDRGNASE"/>
</dbReference>
<evidence type="ECO:0000313" key="5">
    <source>
        <dbReference type="EMBL" id="SVA62139.1"/>
    </source>
</evidence>
<dbReference type="GO" id="GO:0005829">
    <property type="term" value="C:cytosol"/>
    <property type="evidence" value="ECO:0007669"/>
    <property type="project" value="TreeGrafter"/>
</dbReference>
<protein>
    <recommendedName>
        <fullName evidence="6">Glycerol-3-phosphate dehydrogenase (NAD(P)(+))</fullName>
    </recommendedName>
</protein>
<dbReference type="InterPro" id="IPR008927">
    <property type="entry name" value="6-PGluconate_DH-like_C_sf"/>
</dbReference>
<evidence type="ECO:0008006" key="6">
    <source>
        <dbReference type="Google" id="ProtNLM"/>
    </source>
</evidence>
<proteinExistence type="inferred from homology"/>
<feature type="domain" description="Glycerol-3-phosphate dehydrogenase NAD-dependent C-terminal" evidence="4">
    <location>
        <begin position="189"/>
        <end position="338"/>
    </location>
</feature>
<dbReference type="InterPro" id="IPR006109">
    <property type="entry name" value="G3P_DH_NAD-dep_C"/>
</dbReference>
<dbReference type="GO" id="GO:0005975">
    <property type="term" value="P:carbohydrate metabolic process"/>
    <property type="evidence" value="ECO:0007669"/>
    <property type="project" value="InterPro"/>
</dbReference>
<dbReference type="InterPro" id="IPR013328">
    <property type="entry name" value="6PGD_dom2"/>
</dbReference>
<dbReference type="GO" id="GO:0051287">
    <property type="term" value="F:NAD binding"/>
    <property type="evidence" value="ECO:0007669"/>
    <property type="project" value="InterPro"/>
</dbReference>
<dbReference type="EMBL" id="UINC01014594">
    <property type="protein sequence ID" value="SVA62139.1"/>
    <property type="molecule type" value="Genomic_DNA"/>
</dbReference>
<evidence type="ECO:0000256" key="1">
    <source>
        <dbReference type="ARBA" id="ARBA00011009"/>
    </source>
</evidence>
<sequence length="342" mass="37826">MKKIIIIGAGAMGSAFTVPCIDNNNDVTLVGTHLENELITDIKKNKNFHPALKINLHPKLKVERFENLKSVIENGMDVIVVGVSSIGIKWFTEEISKYYKKKLPIILLTKGLSVHKDELITLSEKIKILLKEKGHNDVNISAIKGPCLATGLANKMRTGTVIANPDIKEAQLLKKIISTEYYSTEISNDLEGVELSGAIKNIYSMLIGAAEGLSNSKAPIEIQSKYYLNTSASLIHRSISEMVEFVSYYGGKPETVYGLAGLGDLYVSAIGGRNSLMGKYLGQGHLYKEAKELYMKNITVEGAELAFEIGPKILKELKEKEFPLMFSVLKSICENKNLEINW</sequence>
<dbReference type="PIRSF" id="PIRSF000114">
    <property type="entry name" value="Glycerol-3-P_dh"/>
    <property type="match status" value="1"/>
</dbReference>
<dbReference type="Gene3D" id="1.10.1040.10">
    <property type="entry name" value="N-(1-d-carboxylethyl)-l-norvaline Dehydrogenase, domain 2"/>
    <property type="match status" value="1"/>
</dbReference>
<dbReference type="Pfam" id="PF07479">
    <property type="entry name" value="NAD_Gly3P_dh_C"/>
    <property type="match status" value="1"/>
</dbReference>
<reference evidence="5" key="1">
    <citation type="submission" date="2018-05" db="EMBL/GenBank/DDBJ databases">
        <authorList>
            <person name="Lanie J.A."/>
            <person name="Ng W.-L."/>
            <person name="Kazmierczak K.M."/>
            <person name="Andrzejewski T.M."/>
            <person name="Davidsen T.M."/>
            <person name="Wayne K.J."/>
            <person name="Tettelin H."/>
            <person name="Glass J.I."/>
            <person name="Rusch D."/>
            <person name="Podicherti R."/>
            <person name="Tsui H.-C.T."/>
            <person name="Winkler M.E."/>
        </authorList>
    </citation>
    <scope>NUCLEOTIDE SEQUENCE</scope>
</reference>
<dbReference type="AlphaFoldDB" id="A0A381XBL1"/>
<organism evidence="5">
    <name type="scientific">marine metagenome</name>
    <dbReference type="NCBI Taxonomy" id="408172"/>
    <lineage>
        <taxon>unclassified sequences</taxon>
        <taxon>metagenomes</taxon>
        <taxon>ecological metagenomes</taxon>
    </lineage>
</organism>
<gene>
    <name evidence="5" type="ORF">METZ01_LOCUS114993</name>
</gene>
<dbReference type="Gene3D" id="3.40.50.720">
    <property type="entry name" value="NAD(P)-binding Rossmann-like Domain"/>
    <property type="match status" value="1"/>
</dbReference>
<dbReference type="SUPFAM" id="SSF51735">
    <property type="entry name" value="NAD(P)-binding Rossmann-fold domains"/>
    <property type="match status" value="1"/>
</dbReference>
<dbReference type="SUPFAM" id="SSF48179">
    <property type="entry name" value="6-phosphogluconate dehydrogenase C-terminal domain-like"/>
    <property type="match status" value="1"/>
</dbReference>
<dbReference type="PANTHER" id="PTHR11728">
    <property type="entry name" value="GLYCEROL-3-PHOSPHATE DEHYDROGENASE"/>
    <property type="match status" value="1"/>
</dbReference>
<evidence type="ECO:0000259" key="3">
    <source>
        <dbReference type="Pfam" id="PF01210"/>
    </source>
</evidence>
<evidence type="ECO:0000256" key="2">
    <source>
        <dbReference type="ARBA" id="ARBA00023002"/>
    </source>
</evidence>
<dbReference type="InterPro" id="IPR011128">
    <property type="entry name" value="G3P_DH_NAD-dep_N"/>
</dbReference>
<evidence type="ECO:0000259" key="4">
    <source>
        <dbReference type="Pfam" id="PF07479"/>
    </source>
</evidence>
<dbReference type="InterPro" id="IPR036291">
    <property type="entry name" value="NAD(P)-bd_dom_sf"/>
</dbReference>
<dbReference type="GO" id="GO:0047952">
    <property type="term" value="F:glycerol-3-phosphate dehydrogenase [NAD(P)+] activity"/>
    <property type="evidence" value="ECO:0007669"/>
    <property type="project" value="TreeGrafter"/>
</dbReference>
<accession>A0A381XBL1</accession>
<dbReference type="Pfam" id="PF01210">
    <property type="entry name" value="NAD_Gly3P_dh_N"/>
    <property type="match status" value="1"/>
</dbReference>
<comment type="similarity">
    <text evidence="1">Belongs to the NAD-dependent glycerol-3-phosphate dehydrogenase family.</text>
</comment>
<feature type="domain" description="Glycerol-3-phosphate dehydrogenase NAD-dependent N-terminal" evidence="3">
    <location>
        <begin position="3"/>
        <end position="168"/>
    </location>
</feature>
<name>A0A381XBL1_9ZZZZ</name>